<keyword evidence="1" id="KW-0812">Transmembrane</keyword>
<feature type="transmembrane region" description="Helical" evidence="1">
    <location>
        <begin position="49"/>
        <end position="67"/>
    </location>
</feature>
<dbReference type="EMBL" id="MFEK01000003">
    <property type="protein sequence ID" value="OGE79391.1"/>
    <property type="molecule type" value="Genomic_DNA"/>
</dbReference>
<gene>
    <name evidence="2" type="ORF">A2751_05145</name>
</gene>
<dbReference type="STRING" id="1817824.A2751_05145"/>
<evidence type="ECO:0000256" key="1">
    <source>
        <dbReference type="SAM" id="Phobius"/>
    </source>
</evidence>
<dbReference type="Proteomes" id="UP000176864">
    <property type="component" value="Unassembled WGS sequence"/>
</dbReference>
<comment type="caution">
    <text evidence="2">The sequence shown here is derived from an EMBL/GenBank/DDBJ whole genome shotgun (WGS) entry which is preliminary data.</text>
</comment>
<accession>A0A1F5NNY0</accession>
<proteinExistence type="predicted"/>
<sequence length="78" mass="8924">MTDAVAILPTLRKVYRKPFEDSVTLFSINIARNAIGLFAFQIYTFSAVLYPAKNVFFNALLVVVMLIRRRLHGSYLKV</sequence>
<keyword evidence="1" id="KW-1133">Transmembrane helix</keyword>
<name>A0A1F5NNY0_9BACT</name>
<keyword evidence="1" id="KW-0472">Membrane</keyword>
<evidence type="ECO:0000313" key="2">
    <source>
        <dbReference type="EMBL" id="OGE79391.1"/>
    </source>
</evidence>
<organism evidence="2 3">
    <name type="scientific">Candidatus Doudnabacteria bacterium RIFCSPHIGHO2_01_FULL_46_14</name>
    <dbReference type="NCBI Taxonomy" id="1817824"/>
    <lineage>
        <taxon>Bacteria</taxon>
        <taxon>Candidatus Doudnaibacteriota</taxon>
    </lineage>
</organism>
<evidence type="ECO:0000313" key="3">
    <source>
        <dbReference type="Proteomes" id="UP000176864"/>
    </source>
</evidence>
<dbReference type="AlphaFoldDB" id="A0A1F5NNY0"/>
<protein>
    <submittedName>
        <fullName evidence="2">Uncharacterized protein</fullName>
    </submittedName>
</protein>
<reference evidence="2 3" key="1">
    <citation type="journal article" date="2016" name="Nat. Commun.">
        <title>Thousands of microbial genomes shed light on interconnected biogeochemical processes in an aquifer system.</title>
        <authorList>
            <person name="Anantharaman K."/>
            <person name="Brown C.T."/>
            <person name="Hug L.A."/>
            <person name="Sharon I."/>
            <person name="Castelle C.J."/>
            <person name="Probst A.J."/>
            <person name="Thomas B.C."/>
            <person name="Singh A."/>
            <person name="Wilkins M.J."/>
            <person name="Karaoz U."/>
            <person name="Brodie E.L."/>
            <person name="Williams K.H."/>
            <person name="Hubbard S.S."/>
            <person name="Banfield J.F."/>
        </authorList>
    </citation>
    <scope>NUCLEOTIDE SEQUENCE [LARGE SCALE GENOMIC DNA]</scope>
</reference>